<keyword evidence="2" id="KW-1185">Reference proteome</keyword>
<dbReference type="Proteomes" id="UP000642571">
    <property type="component" value="Unassembled WGS sequence"/>
</dbReference>
<evidence type="ECO:0000313" key="2">
    <source>
        <dbReference type="Proteomes" id="UP000642571"/>
    </source>
</evidence>
<dbReference type="EMBL" id="BMIN01000006">
    <property type="protein sequence ID" value="GGD09988.1"/>
    <property type="molecule type" value="Genomic_DNA"/>
</dbReference>
<evidence type="ECO:0000313" key="1">
    <source>
        <dbReference type="EMBL" id="GGD09988.1"/>
    </source>
</evidence>
<gene>
    <name evidence="1" type="ORF">GCM10011389_16890</name>
</gene>
<accession>A0ABQ1Q1M9</accession>
<proteinExistence type="predicted"/>
<reference evidence="2" key="1">
    <citation type="journal article" date="2019" name="Int. J. Syst. Evol. Microbiol.">
        <title>The Global Catalogue of Microorganisms (GCM) 10K type strain sequencing project: providing services to taxonomists for standard genome sequencing and annotation.</title>
        <authorList>
            <consortium name="The Broad Institute Genomics Platform"/>
            <consortium name="The Broad Institute Genome Sequencing Center for Infectious Disease"/>
            <person name="Wu L."/>
            <person name="Ma J."/>
        </authorList>
    </citation>
    <scope>NUCLEOTIDE SEQUENCE [LARGE SCALE GENOMIC DNA]</scope>
    <source>
        <strain evidence="2">CGMCC 1.15353</strain>
    </source>
</reference>
<comment type="caution">
    <text evidence="1">The sequence shown here is derived from an EMBL/GenBank/DDBJ whole genome shotgun (WGS) entry which is preliminary data.</text>
</comment>
<protein>
    <submittedName>
        <fullName evidence="1">Uncharacterized protein</fullName>
    </submittedName>
</protein>
<organism evidence="1 2">
    <name type="scientific">Pontibacillus salipaludis</name>
    <dbReference type="NCBI Taxonomy" id="1697394"/>
    <lineage>
        <taxon>Bacteria</taxon>
        <taxon>Bacillati</taxon>
        <taxon>Bacillota</taxon>
        <taxon>Bacilli</taxon>
        <taxon>Bacillales</taxon>
        <taxon>Bacillaceae</taxon>
        <taxon>Pontibacillus</taxon>
    </lineage>
</organism>
<name>A0ABQ1Q1M9_9BACI</name>
<sequence>MIIWGGRGGYGYFGNNTNAKHTAPPVVFNKEEAERTVQTPEAEVVYDVGMDEAVTIQFEKALNKATISNQVITLTKNNGETVPLCEEGGAYHIKVSESVQYQNGDTLESTIKRDVYIQREEVAKAKRNDHDIALPFLELQFTEKPAVHLCARN</sequence>
<dbReference type="RefSeq" id="WP_188652748.1">
    <property type="nucleotide sequence ID" value="NZ_BMIN01000006.1"/>
</dbReference>